<name>A0A174IXI5_9CLOT</name>
<evidence type="ECO:0000259" key="8">
    <source>
        <dbReference type="PROSITE" id="PS50928"/>
    </source>
</evidence>
<gene>
    <name evidence="9" type="ORF">ERS852470_03688</name>
</gene>
<proteinExistence type="inferred from homology"/>
<reference evidence="9 10" key="1">
    <citation type="submission" date="2015-09" db="EMBL/GenBank/DDBJ databases">
        <authorList>
            <consortium name="Pathogen Informatics"/>
        </authorList>
    </citation>
    <scope>NUCLEOTIDE SEQUENCE [LARGE SCALE GENOMIC DNA]</scope>
    <source>
        <strain evidence="9 10">2789STDY5834855</strain>
    </source>
</reference>
<dbReference type="PANTHER" id="PTHR30151">
    <property type="entry name" value="ALKANE SULFONATE ABC TRANSPORTER-RELATED, MEMBRANE SUBUNIT"/>
    <property type="match status" value="1"/>
</dbReference>
<evidence type="ECO:0000256" key="5">
    <source>
        <dbReference type="ARBA" id="ARBA00022989"/>
    </source>
</evidence>
<dbReference type="EMBL" id="CYZV01000085">
    <property type="protein sequence ID" value="CUO91101.1"/>
    <property type="molecule type" value="Genomic_DNA"/>
</dbReference>
<feature type="transmembrane region" description="Helical" evidence="7">
    <location>
        <begin position="93"/>
        <end position="115"/>
    </location>
</feature>
<evidence type="ECO:0000256" key="3">
    <source>
        <dbReference type="ARBA" id="ARBA00022475"/>
    </source>
</evidence>
<dbReference type="PANTHER" id="PTHR30151:SF0">
    <property type="entry name" value="ABC TRANSPORTER PERMEASE PROTEIN MJ0413-RELATED"/>
    <property type="match status" value="1"/>
</dbReference>
<dbReference type="Proteomes" id="UP000095558">
    <property type="component" value="Unassembled WGS sequence"/>
</dbReference>
<keyword evidence="5 7" id="KW-1133">Transmembrane helix</keyword>
<evidence type="ECO:0000256" key="1">
    <source>
        <dbReference type="ARBA" id="ARBA00004651"/>
    </source>
</evidence>
<dbReference type="InterPro" id="IPR000515">
    <property type="entry name" value="MetI-like"/>
</dbReference>
<evidence type="ECO:0000313" key="9">
    <source>
        <dbReference type="EMBL" id="CUO91101.1"/>
    </source>
</evidence>
<protein>
    <submittedName>
        <fullName evidence="9">ABC transporter permease</fullName>
    </submittedName>
</protein>
<feature type="domain" description="ABC transmembrane type-1" evidence="8">
    <location>
        <begin position="59"/>
        <end position="239"/>
    </location>
</feature>
<sequence length="245" mass="28293">MTQYSLRNKKYLMISIAVIILVWQVVAISFNNRLLLPSFFDVLNEMHRIISREQFLRLVFNSIFRCIKSFIVSIIIAVILGIGSYFSKFIYNFLYPITVFLKAIPTMAFIVLLLIWTSKDFAPTIIGIVISFPIFYEATLNSLLNIDEGLLHMVRVYRVSRSDKLRFVIMPVIYIEIKKILTSTISLIFKVVISGEVYSQPQYGIGSNIQFEKIQLNTAAVIAWMIIIALIVCIFDFIMDKSFNK</sequence>
<keyword evidence="3" id="KW-1003">Cell membrane</keyword>
<evidence type="ECO:0000313" key="10">
    <source>
        <dbReference type="Proteomes" id="UP000095558"/>
    </source>
</evidence>
<feature type="transmembrane region" description="Helical" evidence="7">
    <location>
        <begin position="165"/>
        <end position="189"/>
    </location>
</feature>
<comment type="similarity">
    <text evidence="7">Belongs to the binding-protein-dependent transport system permease family.</text>
</comment>
<dbReference type="Gene3D" id="1.10.3720.10">
    <property type="entry name" value="MetI-like"/>
    <property type="match status" value="1"/>
</dbReference>
<evidence type="ECO:0000256" key="4">
    <source>
        <dbReference type="ARBA" id="ARBA00022692"/>
    </source>
</evidence>
<dbReference type="CDD" id="cd06261">
    <property type="entry name" value="TM_PBP2"/>
    <property type="match status" value="1"/>
</dbReference>
<keyword evidence="6 7" id="KW-0472">Membrane</keyword>
<feature type="transmembrane region" description="Helical" evidence="7">
    <location>
        <begin position="121"/>
        <end position="144"/>
    </location>
</feature>
<evidence type="ECO:0000256" key="2">
    <source>
        <dbReference type="ARBA" id="ARBA00022448"/>
    </source>
</evidence>
<dbReference type="SUPFAM" id="SSF161098">
    <property type="entry name" value="MetI-like"/>
    <property type="match status" value="1"/>
</dbReference>
<dbReference type="GO" id="GO:0055085">
    <property type="term" value="P:transmembrane transport"/>
    <property type="evidence" value="ECO:0007669"/>
    <property type="project" value="InterPro"/>
</dbReference>
<dbReference type="Pfam" id="PF00528">
    <property type="entry name" value="BPD_transp_1"/>
    <property type="match status" value="1"/>
</dbReference>
<keyword evidence="4 7" id="KW-0812">Transmembrane</keyword>
<dbReference type="GeneID" id="83013507"/>
<feature type="transmembrane region" description="Helical" evidence="7">
    <location>
        <begin position="221"/>
        <end position="239"/>
    </location>
</feature>
<accession>A0A174IXI5</accession>
<evidence type="ECO:0000256" key="7">
    <source>
        <dbReference type="RuleBase" id="RU363032"/>
    </source>
</evidence>
<organism evidence="9 10">
    <name type="scientific">Clostridium disporicum</name>
    <dbReference type="NCBI Taxonomy" id="84024"/>
    <lineage>
        <taxon>Bacteria</taxon>
        <taxon>Bacillati</taxon>
        <taxon>Bacillota</taxon>
        <taxon>Clostridia</taxon>
        <taxon>Eubacteriales</taxon>
        <taxon>Clostridiaceae</taxon>
        <taxon>Clostridium</taxon>
    </lineage>
</organism>
<dbReference type="GO" id="GO:0005886">
    <property type="term" value="C:plasma membrane"/>
    <property type="evidence" value="ECO:0007669"/>
    <property type="project" value="UniProtKB-SubCell"/>
</dbReference>
<feature type="transmembrane region" description="Helical" evidence="7">
    <location>
        <begin position="62"/>
        <end position="86"/>
    </location>
</feature>
<dbReference type="RefSeq" id="WP_042403037.1">
    <property type="nucleotide sequence ID" value="NZ_CYZV01000085.1"/>
</dbReference>
<evidence type="ECO:0000256" key="6">
    <source>
        <dbReference type="ARBA" id="ARBA00023136"/>
    </source>
</evidence>
<comment type="subcellular location">
    <subcellularLocation>
        <location evidence="1 7">Cell membrane</location>
        <topology evidence="1 7">Multi-pass membrane protein</topology>
    </subcellularLocation>
</comment>
<dbReference type="InterPro" id="IPR035906">
    <property type="entry name" value="MetI-like_sf"/>
</dbReference>
<dbReference type="PROSITE" id="PS50928">
    <property type="entry name" value="ABC_TM1"/>
    <property type="match status" value="1"/>
</dbReference>
<dbReference type="AlphaFoldDB" id="A0A174IXI5"/>
<keyword evidence="2 7" id="KW-0813">Transport</keyword>
<feature type="transmembrane region" description="Helical" evidence="7">
    <location>
        <begin position="12"/>
        <end position="30"/>
    </location>
</feature>